<name>A0ABS4ME89_9LACO</name>
<sequence>MAQNEPVLAGVYEIFRHNPQIQYDVDEIEHEMGRNRNGRFSFSDLVKALTFLENAKKIVTDGHGKYQLNQLNTEVEGMFRANDKGFGFVRLDDEAADDVFIDKHNTKLALDGDRVKVKIIAGANPWNGKGPEGQVEEVLERGVEELVGEFQPYSDSIAAQSGYIGYVTSTNRKLKKYKINISDTGIKPQMGDMVKISISRYPDEDHPDDMEAVALLTIGNKNDPGVDIMSIVVDNDIRTDWPQEAMDQANAIPDHVTDEDKAGRVDITDQPAVTIDGDDSKDFDDAVVLWKLPNGNYHLGVHIADVSHYVKEKSPLDQEAFQRGNSTYLVDRVIPMLPFRLSNGICSLNEGVERLVLSCDMEITPDGRRVGYKIYPSVMKSHGRMTYNKVNQTLDDNQEDPQEEKYRKLKPMLQDMANLHNALYKQRHQRGAIDFEEPEAKIIVDEQGKPTDIVLHERGTAEKMIESFMLMANETVAEDYFKKHVPFLYRVHETPDQEKMQSFFEFVSAFGLNVKADPSHVKPIDLQKIVSKTENTPEEAVVQMMMLRSLKQAHYSPEPLGHFGLAAEFYTHFTSPIRRYSDLMVHRMIHEYADQGMDDEVQKHFSSQLDSVADQTSTQERKSIDTERSVNDLKMTEFMSDKVGQVFDAIVSSVTSFGMFIQLPNTVEGLIHISNLNDDFYNFDEKSLTLTGRNSHKRFKIGMPIKVKLIRADVEQHQIDFELYDPNASKRNNDYRRNGQRPRNFNNSYSRNRNSNPRSNNFYSRKNNHRSRNGLKRK</sequence>
<evidence type="ECO:0000313" key="11">
    <source>
        <dbReference type="EMBL" id="MBP2057692.1"/>
    </source>
</evidence>
<dbReference type="CDD" id="cd04471">
    <property type="entry name" value="S1_RNase_R"/>
    <property type="match status" value="1"/>
</dbReference>
<proteinExistence type="inferred from homology"/>
<dbReference type="InterPro" id="IPR011805">
    <property type="entry name" value="RNase_R"/>
</dbReference>
<protein>
    <recommendedName>
        <fullName evidence="8">Ribonuclease R</fullName>
        <shortName evidence="8">RNase R</shortName>
        <ecNumber evidence="8">3.1.13.1</ecNumber>
    </recommendedName>
</protein>
<dbReference type="SMART" id="SM00955">
    <property type="entry name" value="RNB"/>
    <property type="match status" value="1"/>
</dbReference>
<dbReference type="InterPro" id="IPR001900">
    <property type="entry name" value="RNase_II/R"/>
</dbReference>
<dbReference type="InterPro" id="IPR012340">
    <property type="entry name" value="NA-bd_OB-fold"/>
</dbReference>
<dbReference type="InterPro" id="IPR050180">
    <property type="entry name" value="RNR_Ribonuclease"/>
</dbReference>
<dbReference type="InterPro" id="IPR004476">
    <property type="entry name" value="RNase_II/RNase_R"/>
</dbReference>
<feature type="region of interest" description="Disordered" evidence="9">
    <location>
        <begin position="725"/>
        <end position="778"/>
    </location>
</feature>
<dbReference type="EMBL" id="JAGGLU010000003">
    <property type="protein sequence ID" value="MBP2057692.1"/>
    <property type="molecule type" value="Genomic_DNA"/>
</dbReference>
<dbReference type="Pfam" id="PF00773">
    <property type="entry name" value="RNB"/>
    <property type="match status" value="1"/>
</dbReference>
<dbReference type="SMART" id="SM00316">
    <property type="entry name" value="S1"/>
    <property type="match status" value="1"/>
</dbReference>
<dbReference type="PANTHER" id="PTHR23355">
    <property type="entry name" value="RIBONUCLEASE"/>
    <property type="match status" value="1"/>
</dbReference>
<feature type="domain" description="S1 motif" evidence="10">
    <location>
        <begin position="644"/>
        <end position="724"/>
    </location>
</feature>
<dbReference type="InterPro" id="IPR003029">
    <property type="entry name" value="S1_domain"/>
</dbReference>
<dbReference type="Gene3D" id="2.40.50.140">
    <property type="entry name" value="Nucleic acid-binding proteins"/>
    <property type="match status" value="2"/>
</dbReference>
<dbReference type="PROSITE" id="PS50126">
    <property type="entry name" value="S1"/>
    <property type="match status" value="1"/>
</dbReference>
<dbReference type="InterPro" id="IPR040476">
    <property type="entry name" value="CSD2"/>
</dbReference>
<keyword evidence="4 8" id="KW-0540">Nuclease</keyword>
<evidence type="ECO:0000259" key="10">
    <source>
        <dbReference type="PROSITE" id="PS50126"/>
    </source>
</evidence>
<organism evidence="11 12">
    <name type="scientific">Lactobacillus colini</name>
    <dbReference type="NCBI Taxonomy" id="1819254"/>
    <lineage>
        <taxon>Bacteria</taxon>
        <taxon>Bacillati</taxon>
        <taxon>Bacillota</taxon>
        <taxon>Bacilli</taxon>
        <taxon>Lactobacillales</taxon>
        <taxon>Lactobacillaceae</taxon>
        <taxon>Lactobacillus</taxon>
    </lineage>
</organism>
<evidence type="ECO:0000256" key="3">
    <source>
        <dbReference type="ARBA" id="ARBA00022490"/>
    </source>
</evidence>
<evidence type="ECO:0000256" key="6">
    <source>
        <dbReference type="ARBA" id="ARBA00022839"/>
    </source>
</evidence>
<dbReference type="SUPFAM" id="SSF50249">
    <property type="entry name" value="Nucleic acid-binding proteins"/>
    <property type="match status" value="4"/>
</dbReference>
<evidence type="ECO:0000256" key="9">
    <source>
        <dbReference type="SAM" id="MobiDB-lite"/>
    </source>
</evidence>
<reference evidence="11 12" key="1">
    <citation type="submission" date="2021-03" db="EMBL/GenBank/DDBJ databases">
        <title>Genomic Encyclopedia of Type Strains, Phase IV (KMG-IV): sequencing the most valuable type-strain genomes for metagenomic binning, comparative biology and taxonomic classification.</title>
        <authorList>
            <person name="Goeker M."/>
        </authorList>
    </citation>
    <scope>NUCLEOTIDE SEQUENCE [LARGE SCALE GENOMIC DNA]</scope>
    <source>
        <strain evidence="11 12">DSM 101872</strain>
    </source>
</reference>
<evidence type="ECO:0000256" key="2">
    <source>
        <dbReference type="ARBA" id="ARBA00004496"/>
    </source>
</evidence>
<evidence type="ECO:0000313" key="12">
    <source>
        <dbReference type="Proteomes" id="UP001519292"/>
    </source>
</evidence>
<feature type="compositionally biased region" description="Low complexity" evidence="9">
    <location>
        <begin position="741"/>
        <end position="765"/>
    </location>
</feature>
<dbReference type="EC" id="3.1.13.1" evidence="8"/>
<dbReference type="NCBIfam" id="TIGR00358">
    <property type="entry name" value="3_prime_RNase"/>
    <property type="match status" value="1"/>
</dbReference>
<evidence type="ECO:0000256" key="5">
    <source>
        <dbReference type="ARBA" id="ARBA00022801"/>
    </source>
</evidence>
<dbReference type="PROSITE" id="PS01175">
    <property type="entry name" value="RIBONUCLEASE_II"/>
    <property type="match status" value="1"/>
</dbReference>
<comment type="catalytic activity">
    <reaction evidence="1 8">
        <text>Exonucleolytic cleavage in the 3'- to 5'-direction to yield nucleoside 5'-phosphates.</text>
        <dbReference type="EC" id="3.1.13.1"/>
    </reaction>
</comment>
<comment type="caution">
    <text evidence="11">The sequence shown here is derived from an EMBL/GenBank/DDBJ whole genome shotgun (WGS) entry which is preliminary data.</text>
</comment>
<keyword evidence="5 8" id="KW-0378">Hydrolase</keyword>
<keyword evidence="3 8" id="KW-0963">Cytoplasm</keyword>
<dbReference type="Pfam" id="PF08206">
    <property type="entry name" value="OB_RNB"/>
    <property type="match status" value="1"/>
</dbReference>
<dbReference type="HAMAP" id="MF_01895">
    <property type="entry name" value="RNase_R"/>
    <property type="match status" value="1"/>
</dbReference>
<dbReference type="Pfam" id="PF00575">
    <property type="entry name" value="S1"/>
    <property type="match status" value="1"/>
</dbReference>
<dbReference type="InterPro" id="IPR022966">
    <property type="entry name" value="RNase_II/R_CS"/>
</dbReference>
<keyword evidence="7 8" id="KW-0694">RNA-binding</keyword>
<evidence type="ECO:0000256" key="7">
    <source>
        <dbReference type="ARBA" id="ARBA00022884"/>
    </source>
</evidence>
<gene>
    <name evidence="8" type="primary">rnr</name>
    <name evidence="11" type="ORF">J2Z60_000863</name>
</gene>
<dbReference type="GO" id="GO:0016787">
    <property type="term" value="F:hydrolase activity"/>
    <property type="evidence" value="ECO:0007669"/>
    <property type="project" value="UniProtKB-KW"/>
</dbReference>
<comment type="similarity">
    <text evidence="8">Belongs to the RNR ribonuclease family. RNase R subfamily.</text>
</comment>
<comment type="function">
    <text evidence="8">3'-5' exoribonuclease that releases 5'-nucleoside monophosphates and is involved in maturation of structured RNAs.</text>
</comment>
<accession>A0ABS4ME89</accession>
<dbReference type="RefSeq" id="WP_209686432.1">
    <property type="nucleotide sequence ID" value="NZ_JAGGLU010000003.1"/>
</dbReference>
<evidence type="ECO:0000256" key="4">
    <source>
        <dbReference type="ARBA" id="ARBA00022722"/>
    </source>
</evidence>
<dbReference type="NCBIfam" id="TIGR02063">
    <property type="entry name" value="RNase_R"/>
    <property type="match status" value="1"/>
</dbReference>
<evidence type="ECO:0000256" key="1">
    <source>
        <dbReference type="ARBA" id="ARBA00001849"/>
    </source>
</evidence>
<comment type="subcellular location">
    <subcellularLocation>
        <location evidence="2 8">Cytoplasm</location>
    </subcellularLocation>
</comment>
<dbReference type="Proteomes" id="UP001519292">
    <property type="component" value="Unassembled WGS sequence"/>
</dbReference>
<dbReference type="Pfam" id="PF17876">
    <property type="entry name" value="CSD2"/>
    <property type="match status" value="1"/>
</dbReference>
<feature type="compositionally biased region" description="Basic residues" evidence="9">
    <location>
        <begin position="766"/>
        <end position="778"/>
    </location>
</feature>
<dbReference type="PANTHER" id="PTHR23355:SF9">
    <property type="entry name" value="DIS3-LIKE EXONUCLEASE 2"/>
    <property type="match status" value="1"/>
</dbReference>
<keyword evidence="12" id="KW-1185">Reference proteome</keyword>
<keyword evidence="6 8" id="KW-0269">Exonuclease</keyword>
<dbReference type="InterPro" id="IPR013223">
    <property type="entry name" value="RNase_B_OB_dom"/>
</dbReference>
<evidence type="ECO:0000256" key="8">
    <source>
        <dbReference type="HAMAP-Rule" id="MF_01895"/>
    </source>
</evidence>